<name>A0ABV6D7L8_9HYPH</name>
<protein>
    <recommendedName>
        <fullName evidence="3">DNA-binding protein</fullName>
    </recommendedName>
</protein>
<accession>A0ABV6D7L8</accession>
<sequence>MTDLADLDALVSAKHMAAILGLTTARLRQLEKDGVIHKAARGKYRLGETITDYLGFLKRRAAGSAADAAGAALANAKAREINLRVARREAHLIDIEDVERFHRFSSALYRRELSGLGAAVTADPIVAGQIDAALNAALDRYDRRFREAIDRLRRGEDPLEP</sequence>
<evidence type="ECO:0008006" key="3">
    <source>
        <dbReference type="Google" id="ProtNLM"/>
    </source>
</evidence>
<evidence type="ECO:0000313" key="1">
    <source>
        <dbReference type="EMBL" id="MFC0208597.1"/>
    </source>
</evidence>
<reference evidence="1 2" key="1">
    <citation type="submission" date="2024-09" db="EMBL/GenBank/DDBJ databases">
        <authorList>
            <person name="Sun Q."/>
            <person name="Mori K."/>
        </authorList>
    </citation>
    <scope>NUCLEOTIDE SEQUENCE [LARGE SCALE GENOMIC DNA]</scope>
    <source>
        <strain evidence="1 2">CCM 8543</strain>
    </source>
</reference>
<dbReference type="EMBL" id="JBHLXD010000012">
    <property type="protein sequence ID" value="MFC0208597.1"/>
    <property type="molecule type" value="Genomic_DNA"/>
</dbReference>
<organism evidence="1 2">
    <name type="scientific">Chelativorans intermedius</name>
    <dbReference type="NCBI Taxonomy" id="515947"/>
    <lineage>
        <taxon>Bacteria</taxon>
        <taxon>Pseudomonadati</taxon>
        <taxon>Pseudomonadota</taxon>
        <taxon>Alphaproteobacteria</taxon>
        <taxon>Hyphomicrobiales</taxon>
        <taxon>Phyllobacteriaceae</taxon>
        <taxon>Chelativorans</taxon>
    </lineage>
</organism>
<evidence type="ECO:0000313" key="2">
    <source>
        <dbReference type="Proteomes" id="UP001589755"/>
    </source>
</evidence>
<proteinExistence type="predicted"/>
<gene>
    <name evidence="1" type="ORF">ACFFJ2_09315</name>
</gene>
<comment type="caution">
    <text evidence="1">The sequence shown here is derived from an EMBL/GenBank/DDBJ whole genome shotgun (WGS) entry which is preliminary data.</text>
</comment>
<keyword evidence="2" id="KW-1185">Reference proteome</keyword>
<dbReference type="RefSeq" id="WP_261521204.1">
    <property type="nucleotide sequence ID" value="NZ_JAODNW010000017.1"/>
</dbReference>
<dbReference type="Proteomes" id="UP001589755">
    <property type="component" value="Unassembled WGS sequence"/>
</dbReference>